<dbReference type="SMART" id="SM00086">
    <property type="entry name" value="PAC"/>
    <property type="match status" value="4"/>
</dbReference>
<keyword evidence="8" id="KW-0808">Transferase</keyword>
<dbReference type="Pfam" id="PF08448">
    <property type="entry name" value="PAS_4"/>
    <property type="match status" value="2"/>
</dbReference>
<feature type="domain" description="PAS" evidence="18">
    <location>
        <begin position="680"/>
        <end position="750"/>
    </location>
</feature>
<dbReference type="GO" id="GO:0046872">
    <property type="term" value="F:metal ion binding"/>
    <property type="evidence" value="ECO:0007669"/>
    <property type="project" value="UniProtKB-KW"/>
</dbReference>
<feature type="domain" description="PAC" evidence="19">
    <location>
        <begin position="396"/>
        <end position="449"/>
    </location>
</feature>
<feature type="domain" description="PAC" evidence="19">
    <location>
        <begin position="137"/>
        <end position="188"/>
    </location>
</feature>
<evidence type="ECO:0000256" key="10">
    <source>
        <dbReference type="ARBA" id="ARBA00022777"/>
    </source>
</evidence>
<sequence length="1018" mass="116435">MQAHQNSKLRERAEKLQRLVTVEEAEKMSPEEVRNLIQQLQIYQIELEMQNHQLELNAAELEQARNKYQDLYDTAPFGYLTLDEHGVIVEANRSAARLLQHPRMELYDIGFSFFIHPNSIADFYSLFRKLKDGTQPQRAELELFPPKGDRICAQIEAVQLPQQGAAPLFRLVFLDVTERKKAEVALKKSEQLLNGIINSAINGIQVFKAIRNRQGQIEDFKWLLLNHAAEEFMHTSFAQLSQTTMAQESPEEITSGRFIRYAQVVETGETQTFTAHFKKAEREYWLNLVAVKMDDGFVLTFEDITEQHVAHEQLKENQHFVKAVAEAVPDFIYVDDLEAGHTIYSNHFFLQKLGFTPAEVTSRTREIFLSRLHPDDKDNFLARKHHFAQMADGKFLELKFRAEAKNGSWKTFFIRETIFKRNKDGQPLQVVGVSQDITEQLRAEQELRQMHETVTSILENLPITLWRFAKDGQVLESRGSGLKALGLKENQLIGQTFAAVHKELDSQIKDTLQGNKISTLAEFEIDNEKIFKQVYLFQDSNSGEAIGFCLDVTEQKRVEAEVQWRNFILDQLIQKLPLILGILNKDGTYLELRGKGLRRLGIADNELVGHNLFEFFPQLENSLEEILTGEAVNFIERKEFNGLYAYYQNFGLFDPKREYGIAFAIDITELIETQENLLNQKEFSENLLENSIDGIMAFDQNLCVTSWNKTMEQVLQVSKEHVLDKPLPLLFAKKHQTYVQQQAERVLRGEHLTTYEIPGLETERVFEVNLVPFTNAAKEVAGALGIVHDITQQRQRQAEETRFKLSQQKGIMDAVLTTQNEERKRIAEALHNSLAQLLYAAKLNLEDIQLEGNVQKEALLPLQKVSRFLEEAIKETRTLAHELIPRVLQDFGLKSALKDLATRLTTGSFTVQCVVTGFDQPVDHTLETHLFRFVQELLNNVMKHAEATSALVQVVDKGPTIRIRVVDDGKGMPAEWQTKNLKGMGIATLRDRVKLLQGTIKIDSAPGEGTTVTIDLPH</sequence>
<evidence type="ECO:0000259" key="17">
    <source>
        <dbReference type="PROSITE" id="PS50109"/>
    </source>
</evidence>
<feature type="domain" description="PAS" evidence="18">
    <location>
        <begin position="450"/>
        <end position="513"/>
    </location>
</feature>
<comment type="subcellular location">
    <subcellularLocation>
        <location evidence="3">Cytoplasm</location>
    </subcellularLocation>
</comment>
<dbReference type="InterPro" id="IPR004358">
    <property type="entry name" value="Sig_transdc_His_kin-like_C"/>
</dbReference>
<dbReference type="SMART" id="SM00091">
    <property type="entry name" value="PAS"/>
    <property type="match status" value="5"/>
</dbReference>
<organism evidence="20 21">
    <name type="scientific">Rufibacter quisquiliarum</name>
    <dbReference type="NCBI Taxonomy" id="1549639"/>
    <lineage>
        <taxon>Bacteria</taxon>
        <taxon>Pseudomonadati</taxon>
        <taxon>Bacteroidota</taxon>
        <taxon>Cytophagia</taxon>
        <taxon>Cytophagales</taxon>
        <taxon>Hymenobacteraceae</taxon>
        <taxon>Rufibacter</taxon>
    </lineage>
</organism>
<dbReference type="RefSeq" id="WP_182514135.1">
    <property type="nucleotide sequence ID" value="NZ_JACJIQ010000019.1"/>
</dbReference>
<evidence type="ECO:0000256" key="13">
    <source>
        <dbReference type="ARBA" id="ARBA00023014"/>
    </source>
</evidence>
<evidence type="ECO:0000259" key="19">
    <source>
        <dbReference type="PROSITE" id="PS50113"/>
    </source>
</evidence>
<feature type="domain" description="PAS" evidence="18">
    <location>
        <begin position="317"/>
        <end position="394"/>
    </location>
</feature>
<evidence type="ECO:0000256" key="3">
    <source>
        <dbReference type="ARBA" id="ARBA00004496"/>
    </source>
</evidence>
<dbReference type="InterPro" id="IPR000014">
    <property type="entry name" value="PAS"/>
</dbReference>
<dbReference type="PROSITE" id="PS50109">
    <property type="entry name" value="HIS_KIN"/>
    <property type="match status" value="1"/>
</dbReference>
<feature type="domain" description="PAS" evidence="18">
    <location>
        <begin position="64"/>
        <end position="134"/>
    </location>
</feature>
<comment type="function">
    <text evidence="14">Member of the two-component regulatory system NreB/NreC involved in the control of dissimilatory nitrate/nitrite reduction in response to oxygen. NreB functions as a direct oxygen sensor histidine kinase which is autophosphorylated, in the absence of oxygen, probably at the conserved histidine residue, and transfers its phosphate group probably to a conserved aspartate residue of NreC. NreB/NreC activates the expression of the nitrate (narGHJI) and nitrite (nir) reductase operons, as well as the putative nitrate transporter gene narT.</text>
</comment>
<evidence type="ECO:0000256" key="7">
    <source>
        <dbReference type="ARBA" id="ARBA00022490"/>
    </source>
</evidence>
<dbReference type="Gene3D" id="1.20.5.1930">
    <property type="match status" value="1"/>
</dbReference>
<dbReference type="GO" id="GO:0046983">
    <property type="term" value="F:protein dimerization activity"/>
    <property type="evidence" value="ECO:0007669"/>
    <property type="project" value="InterPro"/>
</dbReference>
<dbReference type="InterPro" id="IPR013656">
    <property type="entry name" value="PAS_4"/>
</dbReference>
<dbReference type="InterPro" id="IPR050482">
    <property type="entry name" value="Sensor_HK_TwoCompSys"/>
</dbReference>
<dbReference type="InterPro" id="IPR036890">
    <property type="entry name" value="HATPase_C_sf"/>
</dbReference>
<dbReference type="InterPro" id="IPR003594">
    <property type="entry name" value="HATPase_dom"/>
</dbReference>
<evidence type="ECO:0000256" key="11">
    <source>
        <dbReference type="ARBA" id="ARBA00023004"/>
    </source>
</evidence>
<dbReference type="Pfam" id="PF07730">
    <property type="entry name" value="HisKA_3"/>
    <property type="match status" value="1"/>
</dbReference>
<feature type="domain" description="Histidine kinase" evidence="17">
    <location>
        <begin position="825"/>
        <end position="1018"/>
    </location>
</feature>
<dbReference type="Proteomes" id="UP000563094">
    <property type="component" value="Unassembled WGS sequence"/>
</dbReference>
<dbReference type="GO" id="GO:0016020">
    <property type="term" value="C:membrane"/>
    <property type="evidence" value="ECO:0007669"/>
    <property type="project" value="InterPro"/>
</dbReference>
<keyword evidence="10" id="KW-0418">Kinase</keyword>
<dbReference type="CDD" id="cd00130">
    <property type="entry name" value="PAS"/>
    <property type="match status" value="2"/>
</dbReference>
<dbReference type="SUPFAM" id="SSF55785">
    <property type="entry name" value="PYP-like sensor domain (PAS domain)"/>
    <property type="match status" value="6"/>
</dbReference>
<dbReference type="GO" id="GO:0005737">
    <property type="term" value="C:cytoplasm"/>
    <property type="evidence" value="ECO:0007669"/>
    <property type="project" value="UniProtKB-SubCell"/>
</dbReference>
<dbReference type="EC" id="2.7.13.3" evidence="4"/>
<dbReference type="SUPFAM" id="SSF55874">
    <property type="entry name" value="ATPase domain of HSP90 chaperone/DNA topoisomerase II/histidine kinase"/>
    <property type="match status" value="1"/>
</dbReference>
<dbReference type="InterPro" id="IPR013655">
    <property type="entry name" value="PAS_fold_3"/>
</dbReference>
<dbReference type="NCBIfam" id="TIGR00229">
    <property type="entry name" value="sensory_box"/>
    <property type="match status" value="3"/>
</dbReference>
<feature type="coiled-coil region" evidence="16">
    <location>
        <begin position="6"/>
        <end position="74"/>
    </location>
</feature>
<evidence type="ECO:0000259" key="18">
    <source>
        <dbReference type="PROSITE" id="PS50112"/>
    </source>
</evidence>
<dbReference type="Pfam" id="PF02518">
    <property type="entry name" value="HATPase_c"/>
    <property type="match status" value="1"/>
</dbReference>
<evidence type="ECO:0000256" key="2">
    <source>
        <dbReference type="ARBA" id="ARBA00001966"/>
    </source>
</evidence>
<keyword evidence="16" id="KW-0175">Coiled coil</keyword>
<evidence type="ECO:0000256" key="6">
    <source>
        <dbReference type="ARBA" id="ARBA00022485"/>
    </source>
</evidence>
<dbReference type="GO" id="GO:0006355">
    <property type="term" value="P:regulation of DNA-templated transcription"/>
    <property type="evidence" value="ECO:0007669"/>
    <property type="project" value="InterPro"/>
</dbReference>
<evidence type="ECO:0000256" key="1">
    <source>
        <dbReference type="ARBA" id="ARBA00000085"/>
    </source>
</evidence>
<evidence type="ECO:0000256" key="5">
    <source>
        <dbReference type="ARBA" id="ARBA00017322"/>
    </source>
</evidence>
<evidence type="ECO:0000256" key="15">
    <source>
        <dbReference type="ARBA" id="ARBA00030800"/>
    </source>
</evidence>
<keyword evidence="6" id="KW-0004">4Fe-4S</keyword>
<dbReference type="Gene3D" id="3.30.450.20">
    <property type="entry name" value="PAS domain"/>
    <property type="match status" value="6"/>
</dbReference>
<evidence type="ECO:0000256" key="8">
    <source>
        <dbReference type="ARBA" id="ARBA00022679"/>
    </source>
</evidence>
<dbReference type="InterPro" id="IPR001610">
    <property type="entry name" value="PAC"/>
</dbReference>
<dbReference type="CDD" id="cd16917">
    <property type="entry name" value="HATPase_UhpB-NarQ-NarX-like"/>
    <property type="match status" value="1"/>
</dbReference>
<comment type="caution">
    <text evidence="20">The sequence shown here is derived from an EMBL/GenBank/DDBJ whole genome shotgun (WGS) entry which is preliminary data.</text>
</comment>
<evidence type="ECO:0000313" key="20">
    <source>
        <dbReference type="EMBL" id="MBA9079156.1"/>
    </source>
</evidence>
<evidence type="ECO:0000256" key="16">
    <source>
        <dbReference type="SAM" id="Coils"/>
    </source>
</evidence>
<dbReference type="InterPro" id="IPR011712">
    <property type="entry name" value="Sig_transdc_His_kin_sub3_dim/P"/>
</dbReference>
<dbReference type="PRINTS" id="PR00344">
    <property type="entry name" value="BCTRLSENSOR"/>
</dbReference>
<dbReference type="InterPro" id="IPR000700">
    <property type="entry name" value="PAS-assoc_C"/>
</dbReference>
<dbReference type="InterPro" id="IPR005467">
    <property type="entry name" value="His_kinase_dom"/>
</dbReference>
<evidence type="ECO:0000256" key="12">
    <source>
        <dbReference type="ARBA" id="ARBA00023012"/>
    </source>
</evidence>
<keyword evidence="12" id="KW-0902">Two-component regulatory system</keyword>
<dbReference type="GO" id="GO:0000155">
    <property type="term" value="F:phosphorelay sensor kinase activity"/>
    <property type="evidence" value="ECO:0007669"/>
    <property type="project" value="InterPro"/>
</dbReference>
<dbReference type="Gene3D" id="3.30.565.10">
    <property type="entry name" value="Histidine kinase-like ATPase, C-terminal domain"/>
    <property type="match status" value="1"/>
</dbReference>
<keyword evidence="9" id="KW-0479">Metal-binding</keyword>
<name>A0A839GWN2_9BACT</name>
<comment type="catalytic activity">
    <reaction evidence="1">
        <text>ATP + protein L-histidine = ADP + protein N-phospho-L-histidine.</text>
        <dbReference type="EC" id="2.7.13.3"/>
    </reaction>
</comment>
<dbReference type="PROSITE" id="PS50112">
    <property type="entry name" value="PAS"/>
    <property type="match status" value="4"/>
</dbReference>
<keyword evidence="21" id="KW-1185">Reference proteome</keyword>
<dbReference type="Pfam" id="PF00989">
    <property type="entry name" value="PAS"/>
    <property type="match status" value="1"/>
</dbReference>
<evidence type="ECO:0000256" key="14">
    <source>
        <dbReference type="ARBA" id="ARBA00024827"/>
    </source>
</evidence>
<gene>
    <name evidence="20" type="ORF">FHS90_003891</name>
</gene>
<keyword evidence="7" id="KW-0963">Cytoplasm</keyword>
<dbReference type="PROSITE" id="PS50113">
    <property type="entry name" value="PAC"/>
    <property type="match status" value="2"/>
</dbReference>
<dbReference type="AlphaFoldDB" id="A0A839GWN2"/>
<accession>A0A839GWN2</accession>
<reference evidence="20 21" key="1">
    <citation type="submission" date="2020-08" db="EMBL/GenBank/DDBJ databases">
        <title>Genomic Encyclopedia of Type Strains, Phase IV (KMG-IV): sequencing the most valuable type-strain genomes for metagenomic binning, comparative biology and taxonomic classification.</title>
        <authorList>
            <person name="Goeker M."/>
        </authorList>
    </citation>
    <scope>NUCLEOTIDE SEQUENCE [LARGE SCALE GENOMIC DNA]</scope>
    <source>
        <strain evidence="20 21">DSM 29854</strain>
    </source>
</reference>
<protein>
    <recommendedName>
        <fullName evidence="5">Oxygen sensor histidine kinase NreB</fullName>
        <ecNumber evidence="4">2.7.13.3</ecNumber>
    </recommendedName>
    <alternativeName>
        <fullName evidence="15">Nitrogen regulation protein B</fullName>
    </alternativeName>
</protein>
<keyword evidence="11" id="KW-0408">Iron</keyword>
<dbReference type="InterPro" id="IPR035965">
    <property type="entry name" value="PAS-like_dom_sf"/>
</dbReference>
<evidence type="ECO:0000313" key="21">
    <source>
        <dbReference type="Proteomes" id="UP000563094"/>
    </source>
</evidence>
<dbReference type="SMART" id="SM00387">
    <property type="entry name" value="HATPase_c"/>
    <property type="match status" value="1"/>
</dbReference>
<dbReference type="EMBL" id="JACJIQ010000019">
    <property type="protein sequence ID" value="MBA9079156.1"/>
    <property type="molecule type" value="Genomic_DNA"/>
</dbReference>
<dbReference type="PANTHER" id="PTHR24421">
    <property type="entry name" value="NITRATE/NITRITE SENSOR PROTEIN NARX-RELATED"/>
    <property type="match status" value="1"/>
</dbReference>
<dbReference type="Pfam" id="PF08447">
    <property type="entry name" value="PAS_3"/>
    <property type="match status" value="1"/>
</dbReference>
<dbReference type="GO" id="GO:0051539">
    <property type="term" value="F:4 iron, 4 sulfur cluster binding"/>
    <property type="evidence" value="ECO:0007669"/>
    <property type="project" value="UniProtKB-KW"/>
</dbReference>
<keyword evidence="13" id="KW-0411">Iron-sulfur</keyword>
<dbReference type="InterPro" id="IPR013767">
    <property type="entry name" value="PAS_fold"/>
</dbReference>
<proteinExistence type="predicted"/>
<evidence type="ECO:0000256" key="9">
    <source>
        <dbReference type="ARBA" id="ARBA00022723"/>
    </source>
</evidence>
<comment type="cofactor">
    <cofactor evidence="2">
        <name>[4Fe-4S] cluster</name>
        <dbReference type="ChEBI" id="CHEBI:49883"/>
    </cofactor>
</comment>
<evidence type="ECO:0000256" key="4">
    <source>
        <dbReference type="ARBA" id="ARBA00012438"/>
    </source>
</evidence>